<sequence length="1685" mass="185734">MWQLSQNLLAVIILVIFLISTARAQSSGTPGDPIGSNENVSECYKNRKPKMCLTKFWNLAYGREPVASNTCGMTSRERFCVQTSIQATSIQDRYCFYCSEAERDKSHSAKFLTDFNRENPWKTFWQSQTLYETPTRSSKFNVNITIDFGIQTQVTYIRLLFHSPRPHSMAIYRRKKRNLPWQPWAYFSRNCEAQYKMISDEQITDGNKYQPVCKSHFSDMVPLTDGNVLFVSLMDRLDVNDKDGFWKDDRMQDWVLASDILISLDRLNTHGDTFSADVLYKYFYAITDITVGGRCQCNGHAAVCNTNPTTQERSCSCQHNTEGIQCEKCRKDYNDRPWRAATQENAWECRPCNCSGNSEQCQFDWDLYYASGNVSGGRCVNCRDNTEGPHCERCLPNHRRPTPGASGCVACNCHPVGSQHGQCDDQGRCVCQPGVTGDKCDRCLTGYYNLTASGCKPCGCATEGTVNNTGECNPITGECRCKPNAVGRLCNECRSFFFGLSATDPDGCQQCFCYGHSTSCQLHPAMSLQDTVENFTDETKRPWGVGFVRRRIDGLTVEEEQNVSAADAVEMYPERRIAAALVGLEPPYNTLYFTLPPSMLGDQSGSYNRQLRLLMSLPEDPTPDSRSGLKDVELESRGLVFSASFDSSQGPDKPRQGRFSLAFRLAHDPASSVWHRLSDSRELFRNVLAGLTQIRVRANFRGANSGGLIFASLHSITLEGTVPRTAAAAGAPDAITMHKCDCPEGHTGPMCQRCKDGYRRSVPNAGPYGACVPCDCFNHSATCNSETGECGRVEGRGLDPKELRICDHNTVGFKCDQCADGYYGNASSGVPDACKPCPCPGNSTCAQDLRRGQVICTRCPEGLSGIRCDTCALNYYGRPPNCRRCECNGNTDPNDLQVCHPDTGVCTKCIHETGGDKCERCKNGYYGNALATSGVKCRSCGCHPAGTNLTATCNPVSGECQCLPNVDGRRCDTCQQGFFNISSGTGCESCACNYTGTGGSATCHADTGACSCLSGVGGLKCDSCLPGFFNFTERGCTPCQCNPLGIRDPAQAICDASGQCSCKQHIVGAKCDRCAENRFDVARGCPECPDCYGVVQQLVNDLRSELAIIETLFDQTPNISAVGDVRGKLERARDRATRLVRYLETLLGPGLSQTNQRLMQNLSRMLDEASNNLAKADTDLNQAQTFFSSRLPAIKRELQQLSQEIDAKLRPINVTLEQAQALLQDYLGLAGDVNKTNTDLLKRLKSVDSASNELERQADELRRLATQRLEESRTLMRELADAPEQVAAAEQRLGQAGREADALLELANRAEAAVEAARERATNFTARYHQLLSQLPQPDSTQLKKLNNSLDDLSKLNEQVKRKHADVSDRIRGAQANLTRVVNGAETDFRTQNDTQARTNQFYRDLLRQKAEVQELLNRSLSYNASAHELLKKLNNYKDSIEASRTDALLKIEELAKVRNVTMSANSTLQEAQRLHDDHFAAATEAAGQANDTKQLASTLYNRSESLLRDSNANLSDAMSAYQQVRSVADSLDNMETRLGQILDRQAETDLKLGQLSKLSSEAKVNASLLQRSAADLAKDIEALVNISKNGDFDAQADALNASIEALLRNATSGGGSGSGGGGVTESEQLRQVSELVSRYQLEQDSVMQEIDWLEKEHERLAKVTQELGAYDGSNCWFHFARNVE</sequence>
<evidence type="ECO:0000256" key="1">
    <source>
        <dbReference type="ARBA" id="ARBA00004316"/>
    </source>
</evidence>
<evidence type="ECO:0000259" key="14">
    <source>
        <dbReference type="PROSITE" id="PS51115"/>
    </source>
</evidence>
<dbReference type="InterPro" id="IPR000034">
    <property type="entry name" value="Laminin_IV"/>
</dbReference>
<dbReference type="OrthoDB" id="430826at2759"/>
<feature type="domain" description="Laminin EGF-like" evidence="13">
    <location>
        <begin position="774"/>
        <end position="836"/>
    </location>
</feature>
<dbReference type="FunFam" id="2.10.25.10:FF:000067">
    <property type="entry name" value="Laminin subunit gamma 1"/>
    <property type="match status" value="1"/>
</dbReference>
<dbReference type="FunFam" id="2.10.25.10:FF:000188">
    <property type="entry name" value="Laminin subunit gamma 2"/>
    <property type="match status" value="1"/>
</dbReference>
<organism evidence="16 17">
    <name type="scientific">Macrostomum lignano</name>
    <dbReference type="NCBI Taxonomy" id="282301"/>
    <lineage>
        <taxon>Eukaryota</taxon>
        <taxon>Metazoa</taxon>
        <taxon>Spiralia</taxon>
        <taxon>Lophotrochozoa</taxon>
        <taxon>Platyhelminthes</taxon>
        <taxon>Rhabditophora</taxon>
        <taxon>Macrostomorpha</taxon>
        <taxon>Macrostomida</taxon>
        <taxon>Macrostomidae</taxon>
        <taxon>Macrostomum</taxon>
    </lineage>
</organism>
<feature type="domain" description="Laminin EGF-like" evidence="13">
    <location>
        <begin position="411"/>
        <end position="457"/>
    </location>
</feature>
<dbReference type="Proteomes" id="UP000215902">
    <property type="component" value="Unassembled WGS sequence"/>
</dbReference>
<dbReference type="SUPFAM" id="SSF58104">
    <property type="entry name" value="Methyl-accepting chemotaxis protein (MCP) signaling domain"/>
    <property type="match status" value="1"/>
</dbReference>
<feature type="coiled-coil region" evidence="11">
    <location>
        <begin position="1237"/>
        <end position="1377"/>
    </location>
</feature>
<dbReference type="GO" id="GO:0005604">
    <property type="term" value="C:basement membrane"/>
    <property type="evidence" value="ECO:0007669"/>
    <property type="project" value="UniProtKB-ARBA"/>
</dbReference>
<dbReference type="Pfam" id="PF24973">
    <property type="entry name" value="EGF_LMN_ATRN"/>
    <property type="match status" value="1"/>
</dbReference>
<keyword evidence="17" id="KW-1185">Reference proteome</keyword>
<evidence type="ECO:0000256" key="2">
    <source>
        <dbReference type="ARBA" id="ARBA00004613"/>
    </source>
</evidence>
<feature type="domain" description="Laminin EGF-like" evidence="13">
    <location>
        <begin position="990"/>
        <end position="1038"/>
    </location>
</feature>
<dbReference type="InterPro" id="IPR008211">
    <property type="entry name" value="Laminin_N"/>
</dbReference>
<dbReference type="STRING" id="282301.A0A267FQP0"/>
<dbReference type="FunFam" id="2.10.25.10:FF:000166">
    <property type="entry name" value="laminin subunit gamma-1"/>
    <property type="match status" value="1"/>
</dbReference>
<keyword evidence="7" id="KW-0325">Glycoprotein</keyword>
<dbReference type="PROSITE" id="PS51115">
    <property type="entry name" value="LAMININ_IVA"/>
    <property type="match status" value="1"/>
</dbReference>
<feature type="chain" id="PRO_5013283733" description="Laminin subunit gamma-3" evidence="12">
    <location>
        <begin position="25"/>
        <end position="1685"/>
    </location>
</feature>
<dbReference type="GO" id="GO:0009887">
    <property type="term" value="P:animal organ morphogenesis"/>
    <property type="evidence" value="ECO:0007669"/>
    <property type="project" value="TreeGrafter"/>
</dbReference>
<dbReference type="PROSITE" id="PS01248">
    <property type="entry name" value="EGF_LAM_1"/>
    <property type="match status" value="3"/>
</dbReference>
<feature type="disulfide bond" evidence="10">
    <location>
        <begin position="394"/>
        <end position="408"/>
    </location>
</feature>
<reference evidence="16 17" key="1">
    <citation type="submission" date="2017-06" db="EMBL/GenBank/DDBJ databases">
        <title>A platform for efficient transgenesis in Macrostomum lignano, a flatworm model organism for stem cell research.</title>
        <authorList>
            <person name="Berezikov E."/>
        </authorList>
    </citation>
    <scope>NUCLEOTIDE SEQUENCE [LARGE SCALE GENOMIC DNA]</scope>
    <source>
        <strain evidence="16">DV1</strain>
        <tissue evidence="16">Whole organism</tissue>
    </source>
</reference>
<name>A0A267FQP0_9PLAT</name>
<dbReference type="FunFam" id="2.10.25.10:FF:000090">
    <property type="entry name" value="laminin subunit alpha"/>
    <property type="match status" value="1"/>
</dbReference>
<dbReference type="PROSITE" id="PS51117">
    <property type="entry name" value="LAMININ_NTER"/>
    <property type="match status" value="1"/>
</dbReference>
<evidence type="ECO:0000256" key="4">
    <source>
        <dbReference type="ARBA" id="ARBA00022729"/>
    </source>
</evidence>
<dbReference type="PRINTS" id="PR00011">
    <property type="entry name" value="EGFLAMININ"/>
</dbReference>
<dbReference type="EMBL" id="NIVC01000889">
    <property type="protein sequence ID" value="PAA75359.1"/>
    <property type="molecule type" value="Genomic_DNA"/>
</dbReference>
<keyword evidence="5" id="KW-0677">Repeat</keyword>
<evidence type="ECO:0000256" key="10">
    <source>
        <dbReference type="PROSITE-ProRule" id="PRU00460"/>
    </source>
</evidence>
<dbReference type="Gene3D" id="2.10.25.10">
    <property type="entry name" value="Laminin"/>
    <property type="match status" value="9"/>
</dbReference>
<accession>A0A267FQP0</accession>
<feature type="disulfide bond" evidence="10">
    <location>
        <begin position="411"/>
        <end position="423"/>
    </location>
</feature>
<dbReference type="PROSITE" id="PS50027">
    <property type="entry name" value="EGF_LAM_2"/>
    <property type="match status" value="8"/>
</dbReference>
<feature type="domain" description="Laminin IV type A" evidence="14">
    <location>
        <begin position="550"/>
        <end position="739"/>
    </location>
</feature>
<feature type="domain" description="Laminin EGF-like" evidence="13">
    <location>
        <begin position="1039"/>
        <end position="1087"/>
    </location>
</feature>
<evidence type="ECO:0000256" key="11">
    <source>
        <dbReference type="SAM" id="Coils"/>
    </source>
</evidence>
<comment type="caution">
    <text evidence="10">Lacks conserved residue(s) required for the propagation of feature annotation.</text>
</comment>
<dbReference type="FunFam" id="2.10.25.10:FF:000224">
    <property type="entry name" value="Usherin"/>
    <property type="match status" value="1"/>
</dbReference>
<feature type="disulfide bond" evidence="10">
    <location>
        <begin position="1062"/>
        <end position="1071"/>
    </location>
</feature>
<dbReference type="SMART" id="SM00281">
    <property type="entry name" value="LamB"/>
    <property type="match status" value="1"/>
</dbReference>
<comment type="subcellular location">
    <subcellularLocation>
        <location evidence="1">Cell projection</location>
    </subcellularLocation>
    <subcellularLocation>
        <location evidence="2">Secreted</location>
    </subcellularLocation>
</comment>
<feature type="disulfide bond" evidence="10">
    <location>
        <begin position="962"/>
        <end position="971"/>
    </location>
</feature>
<keyword evidence="8" id="KW-0966">Cell projection</keyword>
<dbReference type="SMART" id="SM00181">
    <property type="entry name" value="EGF"/>
    <property type="match status" value="6"/>
</dbReference>
<feature type="domain" description="Laminin EGF-like" evidence="13">
    <location>
        <begin position="940"/>
        <end position="989"/>
    </location>
</feature>
<keyword evidence="9 10" id="KW-0424">Laminin EGF-like domain</keyword>
<dbReference type="GO" id="GO:0042995">
    <property type="term" value="C:cell projection"/>
    <property type="evidence" value="ECO:0007669"/>
    <property type="project" value="UniProtKB-SubCell"/>
</dbReference>
<feature type="disulfide bond" evidence="10">
    <location>
        <begin position="1012"/>
        <end position="1021"/>
    </location>
</feature>
<gene>
    <name evidence="16" type="ORF">BOX15_Mlig011187g2</name>
</gene>
<evidence type="ECO:0000256" key="7">
    <source>
        <dbReference type="ARBA" id="ARBA00023180"/>
    </source>
</evidence>
<comment type="caution">
    <text evidence="16">The sequence shown here is derived from an EMBL/GenBank/DDBJ whole genome shotgun (WGS) entry which is preliminary data.</text>
</comment>
<proteinExistence type="predicted"/>
<evidence type="ECO:0000259" key="15">
    <source>
        <dbReference type="PROSITE" id="PS51117"/>
    </source>
</evidence>
<evidence type="ECO:0008006" key="18">
    <source>
        <dbReference type="Google" id="ProtNLM"/>
    </source>
</evidence>
<feature type="disulfide bond" evidence="10">
    <location>
        <begin position="481"/>
        <end position="490"/>
    </location>
</feature>
<feature type="signal peptide" evidence="12">
    <location>
        <begin position="1"/>
        <end position="24"/>
    </location>
</feature>
<feature type="disulfide bond" evidence="10">
    <location>
        <begin position="431"/>
        <end position="440"/>
    </location>
</feature>
<evidence type="ECO:0000313" key="17">
    <source>
        <dbReference type="Proteomes" id="UP000215902"/>
    </source>
</evidence>
<feature type="disulfide bond" evidence="10">
    <location>
        <begin position="909"/>
        <end position="918"/>
    </location>
</feature>
<dbReference type="PANTHER" id="PTHR10574:SF435">
    <property type="entry name" value="LAMININ SUBUNIT GAMMA-1"/>
    <property type="match status" value="1"/>
</dbReference>
<keyword evidence="11" id="KW-0175">Coiled coil</keyword>
<protein>
    <recommendedName>
        <fullName evidence="18">Laminin subunit gamma-3</fullName>
    </recommendedName>
</protein>
<dbReference type="Pfam" id="PF00055">
    <property type="entry name" value="Laminin_N"/>
    <property type="match status" value="1"/>
</dbReference>
<dbReference type="PANTHER" id="PTHR10574">
    <property type="entry name" value="NETRIN/LAMININ-RELATED"/>
    <property type="match status" value="1"/>
</dbReference>
<dbReference type="InterPro" id="IPR056863">
    <property type="entry name" value="LMN_ATRN_NET-like_EGF"/>
</dbReference>
<dbReference type="InterPro" id="IPR050440">
    <property type="entry name" value="Laminin/Netrin_ECM"/>
</dbReference>
<evidence type="ECO:0000313" key="16">
    <source>
        <dbReference type="EMBL" id="PAA75359.1"/>
    </source>
</evidence>
<dbReference type="Gene3D" id="1.20.58.60">
    <property type="match status" value="1"/>
</dbReference>
<dbReference type="CDD" id="cd00055">
    <property type="entry name" value="EGF_Lam"/>
    <property type="match status" value="10"/>
</dbReference>
<evidence type="ECO:0000256" key="12">
    <source>
        <dbReference type="SAM" id="SignalP"/>
    </source>
</evidence>
<dbReference type="Pfam" id="PF00052">
    <property type="entry name" value="Laminin_B"/>
    <property type="match status" value="1"/>
</dbReference>
<evidence type="ECO:0000256" key="9">
    <source>
        <dbReference type="ARBA" id="ARBA00023292"/>
    </source>
</evidence>
<dbReference type="GO" id="GO:0005576">
    <property type="term" value="C:extracellular region"/>
    <property type="evidence" value="ECO:0007669"/>
    <property type="project" value="UniProtKB-SubCell"/>
</dbReference>
<feature type="domain" description="Laminin EGF-like" evidence="13">
    <location>
        <begin position="352"/>
        <end position="410"/>
    </location>
</feature>
<dbReference type="GO" id="GO:0009888">
    <property type="term" value="P:tissue development"/>
    <property type="evidence" value="ECO:0007669"/>
    <property type="project" value="TreeGrafter"/>
</dbReference>
<dbReference type="Pfam" id="PF00053">
    <property type="entry name" value="EGF_laminin"/>
    <property type="match status" value="10"/>
</dbReference>
<evidence type="ECO:0000256" key="8">
    <source>
        <dbReference type="ARBA" id="ARBA00023273"/>
    </source>
</evidence>
<keyword evidence="3" id="KW-0964">Secreted</keyword>
<dbReference type="InterPro" id="IPR000742">
    <property type="entry name" value="EGF"/>
</dbReference>
<evidence type="ECO:0000259" key="13">
    <source>
        <dbReference type="PROSITE" id="PS50027"/>
    </source>
</evidence>
<dbReference type="SMART" id="SM00136">
    <property type="entry name" value="LamNT"/>
    <property type="match status" value="1"/>
</dbReference>
<dbReference type="FunFam" id="2.10.25.10:FF:000051">
    <property type="entry name" value="Laminin subunit alpha 4"/>
    <property type="match status" value="1"/>
</dbReference>
<keyword evidence="4 12" id="KW-0732">Signal</keyword>
<feature type="domain" description="Laminin N-terminal" evidence="15">
    <location>
        <begin position="48"/>
        <end position="294"/>
    </location>
</feature>
<feature type="disulfide bond" evidence="10">
    <location>
        <begin position="806"/>
        <end position="815"/>
    </location>
</feature>
<feature type="domain" description="Laminin EGF-like" evidence="13">
    <location>
        <begin position="458"/>
        <end position="510"/>
    </location>
</feature>
<feature type="disulfide bond" evidence="10">
    <location>
        <begin position="382"/>
        <end position="391"/>
    </location>
</feature>
<dbReference type="GO" id="GO:0007411">
    <property type="term" value="P:axon guidance"/>
    <property type="evidence" value="ECO:0007669"/>
    <property type="project" value="TreeGrafter"/>
</dbReference>
<dbReference type="InterPro" id="IPR002049">
    <property type="entry name" value="LE_dom"/>
</dbReference>
<dbReference type="SMART" id="SM00180">
    <property type="entry name" value="EGF_Lam"/>
    <property type="match status" value="11"/>
</dbReference>
<evidence type="ECO:0000256" key="3">
    <source>
        <dbReference type="ARBA" id="ARBA00022525"/>
    </source>
</evidence>
<evidence type="ECO:0000256" key="6">
    <source>
        <dbReference type="ARBA" id="ARBA00023157"/>
    </source>
</evidence>
<dbReference type="Gene3D" id="2.60.120.260">
    <property type="entry name" value="Galactose-binding domain-like"/>
    <property type="match status" value="1"/>
</dbReference>
<feature type="domain" description="Laminin EGF-like" evidence="13">
    <location>
        <begin position="885"/>
        <end position="939"/>
    </location>
</feature>
<evidence type="ECO:0000256" key="5">
    <source>
        <dbReference type="ARBA" id="ARBA00022737"/>
    </source>
</evidence>
<dbReference type="SUPFAM" id="SSF57196">
    <property type="entry name" value="EGF/Laminin"/>
    <property type="match status" value="9"/>
</dbReference>
<keyword evidence="6 10" id="KW-1015">Disulfide bond</keyword>